<dbReference type="InterPro" id="IPR002110">
    <property type="entry name" value="Ankyrin_rpt"/>
</dbReference>
<dbReference type="PROSITE" id="PS50088">
    <property type="entry name" value="ANK_REPEAT"/>
    <property type="match status" value="3"/>
</dbReference>
<organism evidence="4 5">
    <name type="scientific">Seiridium cardinale</name>
    <dbReference type="NCBI Taxonomy" id="138064"/>
    <lineage>
        <taxon>Eukaryota</taxon>
        <taxon>Fungi</taxon>
        <taxon>Dikarya</taxon>
        <taxon>Ascomycota</taxon>
        <taxon>Pezizomycotina</taxon>
        <taxon>Sordariomycetes</taxon>
        <taxon>Xylariomycetidae</taxon>
        <taxon>Amphisphaeriales</taxon>
        <taxon>Sporocadaceae</taxon>
        <taxon>Seiridium</taxon>
    </lineage>
</organism>
<accession>A0ABR2XWJ8</accession>
<dbReference type="InterPro" id="IPR051165">
    <property type="entry name" value="Multifunctional_ANK_Repeat"/>
</dbReference>
<dbReference type="InterPro" id="IPR036770">
    <property type="entry name" value="Ankyrin_rpt-contain_sf"/>
</dbReference>
<keyword evidence="5" id="KW-1185">Reference proteome</keyword>
<reference evidence="4 5" key="1">
    <citation type="submission" date="2024-02" db="EMBL/GenBank/DDBJ databases">
        <title>First draft genome assembly of two strains of Seiridium cardinale.</title>
        <authorList>
            <person name="Emiliani G."/>
            <person name="Scali E."/>
        </authorList>
    </citation>
    <scope>NUCLEOTIDE SEQUENCE [LARGE SCALE GENOMIC DNA]</scope>
    <source>
        <strain evidence="4 5">BM-138-000479</strain>
    </source>
</reference>
<keyword evidence="2 3" id="KW-0040">ANK repeat</keyword>
<keyword evidence="1" id="KW-0677">Repeat</keyword>
<comment type="caution">
    <text evidence="4">The sequence shown here is derived from an EMBL/GenBank/DDBJ whole genome shotgun (WGS) entry which is preliminary data.</text>
</comment>
<dbReference type="Proteomes" id="UP001465668">
    <property type="component" value="Unassembled WGS sequence"/>
</dbReference>
<feature type="repeat" description="ANK" evidence="3">
    <location>
        <begin position="636"/>
        <end position="671"/>
    </location>
</feature>
<protein>
    <submittedName>
        <fullName evidence="4">Ankyrin repeat-containing domain protein</fullName>
    </submittedName>
</protein>
<dbReference type="Gene3D" id="1.25.40.20">
    <property type="entry name" value="Ankyrin repeat-containing domain"/>
    <property type="match status" value="4"/>
</dbReference>
<dbReference type="EMBL" id="JARVKM010000018">
    <property type="protein sequence ID" value="KAK9778055.1"/>
    <property type="molecule type" value="Genomic_DNA"/>
</dbReference>
<evidence type="ECO:0000256" key="2">
    <source>
        <dbReference type="ARBA" id="ARBA00023043"/>
    </source>
</evidence>
<dbReference type="PROSITE" id="PS50297">
    <property type="entry name" value="ANK_REP_REGION"/>
    <property type="match status" value="3"/>
</dbReference>
<gene>
    <name evidence="4" type="ORF">SCAR479_05381</name>
</gene>
<name>A0ABR2XWJ8_9PEZI</name>
<evidence type="ECO:0000313" key="5">
    <source>
        <dbReference type="Proteomes" id="UP001465668"/>
    </source>
</evidence>
<dbReference type="PANTHER" id="PTHR24123">
    <property type="entry name" value="ANKYRIN REPEAT-CONTAINING"/>
    <property type="match status" value="1"/>
</dbReference>
<sequence>MTYTGVHNICDLPPELLLQVAQHLSFKEHARWLLVDRRHRDCLSPILYLRLLPSTTGTSGSVGDATQMTRKDVVRWAVEHGLVCTLEHVDEVEDMASLFGTGLISSVAGLDLTPIHQAALYGHTSVIDYLLQKGADVNASTTNGLLPMHLAKTGEVVHLLAAHGGRLDHDAAPSGVSALTSSISHQCEPSAVTAFLQLGVDPNHVAQDGTTAAEVAIVQGNVDALGILLDSGVDANKALPTGGFLLYKAIWLGARDHGAEMARTMATMLLDRGASPNSGLDSALDAFYNSEPCHTTNLFLAVMMPSSADLVQLLLERGADQYMPYTRYRDPFYTAEKPIRGFEQAYDKSLVANLVAAMLDSGPRPPDPDGPRKLKLLIQYGGNIDTTIQDHTLLQYSLRQNGSRAQRGLDIIPLLIALGADATRVDSEGNSTLHLLCGSFFHRAQQNTGYARSVWLTKLLRPSPLSSLIDVFVNRGADPNAKDTQGRTPLMLLCRHAHTVPTALLINVLVRHRSVDIKAVDKRGWNALHYATGEPADPFHHEPCFRLQVLLSRGNEGAAFGVKDVNAYSESGHTPLHLLLEAREKPSGSRDDEMQRRMMTKTRALAMLIRAGADVRARTRRSADAATTSSAAGAGGGDTPLHLALQGHEIEILLTTRLLLRHGATADINYVSPSSGLTPLMMVVAAAGRGELSRNETEDMSRLLLAAGADAQMRDTRGRTAWDIFVELKGLPPPISPWTLCLEGVAPGDLDTGNSPGLKDRLTLSSLVI</sequence>
<evidence type="ECO:0000313" key="4">
    <source>
        <dbReference type="EMBL" id="KAK9778055.1"/>
    </source>
</evidence>
<feature type="repeat" description="ANK" evidence="3">
    <location>
        <begin position="208"/>
        <end position="236"/>
    </location>
</feature>
<dbReference type="Pfam" id="PF00023">
    <property type="entry name" value="Ank"/>
    <property type="match status" value="1"/>
</dbReference>
<dbReference type="PANTHER" id="PTHR24123:SF33">
    <property type="entry name" value="PROTEIN HOS4"/>
    <property type="match status" value="1"/>
</dbReference>
<feature type="repeat" description="ANK" evidence="3">
    <location>
        <begin position="110"/>
        <end position="142"/>
    </location>
</feature>
<proteinExistence type="predicted"/>
<dbReference type="SUPFAM" id="SSF48403">
    <property type="entry name" value="Ankyrin repeat"/>
    <property type="match status" value="2"/>
</dbReference>
<dbReference type="SMART" id="SM00248">
    <property type="entry name" value="ANK"/>
    <property type="match status" value="9"/>
</dbReference>
<evidence type="ECO:0000256" key="3">
    <source>
        <dbReference type="PROSITE-ProRule" id="PRU00023"/>
    </source>
</evidence>
<dbReference type="Pfam" id="PF12796">
    <property type="entry name" value="Ank_2"/>
    <property type="match status" value="2"/>
</dbReference>
<evidence type="ECO:0000256" key="1">
    <source>
        <dbReference type="ARBA" id="ARBA00022737"/>
    </source>
</evidence>